<proteinExistence type="predicted"/>
<evidence type="ECO:0000313" key="7">
    <source>
        <dbReference type="Proteomes" id="UP000316298"/>
    </source>
</evidence>
<dbReference type="Pfam" id="PF00583">
    <property type="entry name" value="Acetyltransf_1"/>
    <property type="match status" value="1"/>
</dbReference>
<feature type="domain" description="N-acetyltransferase" evidence="5">
    <location>
        <begin position="139"/>
        <end position="292"/>
    </location>
</feature>
<evidence type="ECO:0000256" key="2">
    <source>
        <dbReference type="ARBA" id="ARBA00023315"/>
    </source>
</evidence>
<dbReference type="InterPro" id="IPR016181">
    <property type="entry name" value="Acyl_CoA_acyltransferase"/>
</dbReference>
<feature type="region of interest" description="Disordered" evidence="3">
    <location>
        <begin position="295"/>
        <end position="317"/>
    </location>
</feature>
<evidence type="ECO:0000259" key="4">
    <source>
        <dbReference type="PROSITE" id="PS50995"/>
    </source>
</evidence>
<keyword evidence="7" id="KW-1185">Reference proteome</keyword>
<dbReference type="InterPro" id="IPR000182">
    <property type="entry name" value="GNAT_dom"/>
</dbReference>
<dbReference type="PROSITE" id="PS50995">
    <property type="entry name" value="HTH_MARR_2"/>
    <property type="match status" value="1"/>
</dbReference>
<dbReference type="PANTHER" id="PTHR43877">
    <property type="entry name" value="AMINOALKYLPHOSPHONATE N-ACETYLTRANSFERASE-RELATED-RELATED"/>
    <property type="match status" value="1"/>
</dbReference>
<protein>
    <submittedName>
        <fullName evidence="6">MarR family transcriptional regulator with acetyltransferase activity</fullName>
    </submittedName>
</protein>
<dbReference type="SUPFAM" id="SSF46785">
    <property type="entry name" value="Winged helix' DNA-binding domain"/>
    <property type="match status" value="1"/>
</dbReference>
<evidence type="ECO:0000259" key="5">
    <source>
        <dbReference type="PROSITE" id="PS51186"/>
    </source>
</evidence>
<feature type="domain" description="HTH marR-type" evidence="4">
    <location>
        <begin position="1"/>
        <end position="132"/>
    </location>
</feature>
<keyword evidence="1 6" id="KW-0808">Transferase</keyword>
<dbReference type="InterPro" id="IPR050832">
    <property type="entry name" value="Bact_Acetyltransf"/>
</dbReference>
<name>A0A542ETG3_9ACTN</name>
<dbReference type="GO" id="GO:0003700">
    <property type="term" value="F:DNA-binding transcription factor activity"/>
    <property type="evidence" value="ECO:0007669"/>
    <property type="project" value="InterPro"/>
</dbReference>
<evidence type="ECO:0000256" key="3">
    <source>
        <dbReference type="SAM" id="MobiDB-lite"/>
    </source>
</evidence>
<reference evidence="6 7" key="1">
    <citation type="submission" date="2019-06" db="EMBL/GenBank/DDBJ databases">
        <title>Sequencing the genomes of 1000 actinobacteria strains.</title>
        <authorList>
            <person name="Klenk H.-P."/>
        </authorList>
    </citation>
    <scope>NUCLEOTIDE SEQUENCE [LARGE SCALE GENOMIC DNA]</scope>
    <source>
        <strain evidence="6 7">DSM 17305</strain>
    </source>
</reference>
<dbReference type="Gene3D" id="3.40.630.30">
    <property type="match status" value="1"/>
</dbReference>
<dbReference type="PROSITE" id="PS51186">
    <property type="entry name" value="GNAT"/>
    <property type="match status" value="1"/>
</dbReference>
<dbReference type="OrthoDB" id="70840at2"/>
<sequence length="317" mass="34858">MGVVEVRRFNRLVTQRIGALQEDYLSRGRPLGADRVLWEIGSGCDVRSLRARLDLDSGYLSRLLRQLEGAGLVTVEPGATDARVRMARLTSAGEAERQVLDERSDELATSILEPLSESQRRRLVTAMDEVTRLLTASMVRVEPVDPRLPAAQYCLNEYFAELGRRFDHGFDRTRSISADNAELTPPAGLLLLATLCSEPIGCGALKLHGDDPAEIKRMWVSPDARGLGLGRRLLTELEHAAAAHGAPAVRLETNRTLAEAIALYRSSGYQEVPAFNDEPYAHHWFEKHLNVRGGSRASSHRSRIAPANSANHAPKAG</sequence>
<dbReference type="GO" id="GO:0016747">
    <property type="term" value="F:acyltransferase activity, transferring groups other than amino-acyl groups"/>
    <property type="evidence" value="ECO:0007669"/>
    <property type="project" value="InterPro"/>
</dbReference>
<organism evidence="6 7">
    <name type="scientific">Kribbella jejuensis</name>
    <dbReference type="NCBI Taxonomy" id="236068"/>
    <lineage>
        <taxon>Bacteria</taxon>
        <taxon>Bacillati</taxon>
        <taxon>Actinomycetota</taxon>
        <taxon>Actinomycetes</taxon>
        <taxon>Propionibacteriales</taxon>
        <taxon>Kribbellaceae</taxon>
        <taxon>Kribbella</taxon>
    </lineage>
</organism>
<accession>A0A542ETG3</accession>
<dbReference type="Pfam" id="PF01047">
    <property type="entry name" value="MarR"/>
    <property type="match status" value="1"/>
</dbReference>
<dbReference type="InterPro" id="IPR000835">
    <property type="entry name" value="HTH_MarR-typ"/>
</dbReference>
<dbReference type="InterPro" id="IPR036388">
    <property type="entry name" value="WH-like_DNA-bd_sf"/>
</dbReference>
<evidence type="ECO:0000256" key="1">
    <source>
        <dbReference type="ARBA" id="ARBA00022679"/>
    </source>
</evidence>
<dbReference type="AlphaFoldDB" id="A0A542ETG3"/>
<dbReference type="RefSeq" id="WP_141856082.1">
    <property type="nucleotide sequence ID" value="NZ_BAAAKA010000028.1"/>
</dbReference>
<dbReference type="SMART" id="SM00347">
    <property type="entry name" value="HTH_MARR"/>
    <property type="match status" value="1"/>
</dbReference>
<evidence type="ECO:0000313" key="6">
    <source>
        <dbReference type="EMBL" id="TQJ18657.1"/>
    </source>
</evidence>
<dbReference type="Gene3D" id="1.10.10.10">
    <property type="entry name" value="Winged helix-like DNA-binding domain superfamily/Winged helix DNA-binding domain"/>
    <property type="match status" value="1"/>
</dbReference>
<dbReference type="PANTHER" id="PTHR43877:SF2">
    <property type="entry name" value="AMINOALKYLPHOSPHONATE N-ACETYLTRANSFERASE-RELATED"/>
    <property type="match status" value="1"/>
</dbReference>
<dbReference type="Proteomes" id="UP000316298">
    <property type="component" value="Unassembled WGS sequence"/>
</dbReference>
<dbReference type="EMBL" id="VFMM01000001">
    <property type="protein sequence ID" value="TQJ18657.1"/>
    <property type="molecule type" value="Genomic_DNA"/>
</dbReference>
<gene>
    <name evidence="6" type="ORF">FB475_2804</name>
</gene>
<keyword evidence="2" id="KW-0012">Acyltransferase</keyword>
<dbReference type="InterPro" id="IPR036390">
    <property type="entry name" value="WH_DNA-bd_sf"/>
</dbReference>
<dbReference type="SUPFAM" id="SSF55729">
    <property type="entry name" value="Acyl-CoA N-acyltransferases (Nat)"/>
    <property type="match status" value="1"/>
</dbReference>
<comment type="caution">
    <text evidence="6">The sequence shown here is derived from an EMBL/GenBank/DDBJ whole genome shotgun (WGS) entry which is preliminary data.</text>
</comment>